<reference evidence="1 2" key="1">
    <citation type="journal article" date="2014" name="Genome Biol. Evol.">
        <title>Molecular evolution of the substrate utilization strategies and putative virulence factors in mosquito-associated Spiroplasma species.</title>
        <authorList>
            <person name="Chang T.H."/>
            <person name="Lo W.S."/>
            <person name="Ku C."/>
            <person name="Chen L.L."/>
            <person name="Kuo C.H."/>
        </authorList>
    </citation>
    <scope>NUCLEOTIDE SEQUENCE [LARGE SCALE GENOMIC DNA]</scope>
    <source>
        <strain evidence="1">Ar-1343</strain>
    </source>
</reference>
<dbReference type="OrthoDB" id="389274at2"/>
<keyword evidence="2" id="KW-1185">Reference proteome</keyword>
<protein>
    <recommendedName>
        <fullName evidence="3">PD-(D/E)XK motif protein</fullName>
    </recommendedName>
</protein>
<evidence type="ECO:0000313" key="2">
    <source>
        <dbReference type="Proteomes" id="UP000019265"/>
    </source>
</evidence>
<name>W6AJD1_9MOLU</name>
<gene>
    <name evidence="1" type="ORF">SSABA_v1c04150</name>
</gene>
<dbReference type="RefSeq" id="WP_025250963.1">
    <property type="nucleotide sequence ID" value="NZ_CP006934.1"/>
</dbReference>
<dbReference type="InterPro" id="IPR025534">
    <property type="entry name" value="DUF4420"/>
</dbReference>
<sequence length="300" mass="34869">MKEIFHKKDDNIEILIRGEIGSRVEAHIAMPVTQTKRKISKYSKFYYINCLEVSDSNQVRYNEQISFIMDSLTVSEVKNIYNFIVESLKKPEIKTLKDCIKLVMSTFGRVLGLTYEKIVGLAGELLLVDTLFKKGIDISAFFHERDNMLYDFYFEKSSSYLEVKSTTNLNETHSIKLDQLSKNSKKTSFITVKFNEDSNGEKLIEIIDRILENKNFDYEFLNKLGDLRTTVEPDLIAQEHCFDTKNIDFKLYVPEVIQKNISILSLLSENKNWNHIEKITLDLNLSGIISNEIEDIKEMI</sequence>
<dbReference type="PATRIC" id="fig|1276257.3.peg.426"/>
<organism evidence="1 2">
    <name type="scientific">Spiroplasma sabaudiense Ar-1343</name>
    <dbReference type="NCBI Taxonomy" id="1276257"/>
    <lineage>
        <taxon>Bacteria</taxon>
        <taxon>Bacillati</taxon>
        <taxon>Mycoplasmatota</taxon>
        <taxon>Mollicutes</taxon>
        <taxon>Entomoplasmatales</taxon>
        <taxon>Spiroplasmataceae</taxon>
        <taxon>Spiroplasma</taxon>
    </lineage>
</organism>
<dbReference type="KEGG" id="ssab:SSABA_v1c04150"/>
<proteinExistence type="predicted"/>
<dbReference type="Pfam" id="PF14390">
    <property type="entry name" value="DUF4420"/>
    <property type="match status" value="1"/>
</dbReference>
<dbReference type="HOGENOM" id="CLU_905864_0_0_14"/>
<evidence type="ECO:0008006" key="3">
    <source>
        <dbReference type="Google" id="ProtNLM"/>
    </source>
</evidence>
<dbReference type="AlphaFoldDB" id="W6AJD1"/>
<dbReference type="EMBL" id="CP006934">
    <property type="protein sequence ID" value="AHI53824.1"/>
    <property type="molecule type" value="Genomic_DNA"/>
</dbReference>
<evidence type="ECO:0000313" key="1">
    <source>
        <dbReference type="EMBL" id="AHI53824.1"/>
    </source>
</evidence>
<dbReference type="Proteomes" id="UP000019265">
    <property type="component" value="Chromosome"/>
</dbReference>
<accession>W6AJD1</accession>
<dbReference type="STRING" id="1276257.SSABA_v1c04150"/>